<keyword evidence="5 8" id="KW-0472">Membrane</keyword>
<keyword evidence="7" id="KW-0325">Glycoprotein</keyword>
<comment type="subcellular location">
    <subcellularLocation>
        <location evidence="1">Cell membrane</location>
        <topology evidence="1">Multi-pass membrane protein</topology>
    </subcellularLocation>
</comment>
<gene>
    <name evidence="10" type="ORF">PUN28_012283</name>
</gene>
<feature type="transmembrane region" description="Helical" evidence="8">
    <location>
        <begin position="305"/>
        <end position="329"/>
    </location>
</feature>
<keyword evidence="9" id="KW-0732">Signal</keyword>
<keyword evidence="11" id="KW-1185">Reference proteome</keyword>
<evidence type="ECO:0000256" key="7">
    <source>
        <dbReference type="ARBA" id="ARBA00023180"/>
    </source>
</evidence>
<evidence type="ECO:0000313" key="11">
    <source>
        <dbReference type="Proteomes" id="UP001430953"/>
    </source>
</evidence>
<evidence type="ECO:0000256" key="3">
    <source>
        <dbReference type="ARBA" id="ARBA00022692"/>
    </source>
</evidence>
<evidence type="ECO:0000256" key="5">
    <source>
        <dbReference type="ARBA" id="ARBA00023136"/>
    </source>
</evidence>
<dbReference type="GO" id="GO:0005886">
    <property type="term" value="C:plasma membrane"/>
    <property type="evidence" value="ECO:0007669"/>
    <property type="project" value="UniProtKB-SubCell"/>
</dbReference>
<proteinExistence type="predicted"/>
<evidence type="ECO:0000256" key="4">
    <source>
        <dbReference type="ARBA" id="ARBA00022989"/>
    </source>
</evidence>
<evidence type="ECO:0000256" key="1">
    <source>
        <dbReference type="ARBA" id="ARBA00004651"/>
    </source>
</evidence>
<name>A0AAW2FBP0_9HYME</name>
<dbReference type="AlphaFoldDB" id="A0AAW2FBP0"/>
<reference evidence="10 11" key="1">
    <citation type="submission" date="2023-03" db="EMBL/GenBank/DDBJ databases">
        <title>High recombination rates correlate with genetic variation in Cardiocondyla obscurior ants.</title>
        <authorList>
            <person name="Errbii M."/>
        </authorList>
    </citation>
    <scope>NUCLEOTIDE SEQUENCE [LARGE SCALE GENOMIC DNA]</scope>
    <source>
        <strain evidence="10">Alpha-2009</strain>
        <tissue evidence="10">Whole body</tissue>
    </source>
</reference>
<feature type="transmembrane region" description="Helical" evidence="8">
    <location>
        <begin position="539"/>
        <end position="565"/>
    </location>
</feature>
<dbReference type="PANTHER" id="PTHR42643">
    <property type="entry name" value="IONOTROPIC RECEPTOR 20A-RELATED"/>
    <property type="match status" value="1"/>
</dbReference>
<accession>A0AAW2FBP0</accession>
<evidence type="ECO:0000256" key="2">
    <source>
        <dbReference type="ARBA" id="ARBA00022475"/>
    </source>
</evidence>
<evidence type="ECO:0000313" key="10">
    <source>
        <dbReference type="EMBL" id="KAL0112922.1"/>
    </source>
</evidence>
<keyword evidence="2" id="KW-1003">Cell membrane</keyword>
<feature type="signal peptide" evidence="9">
    <location>
        <begin position="1"/>
        <end position="19"/>
    </location>
</feature>
<keyword evidence="4 8" id="KW-1133">Transmembrane helix</keyword>
<keyword evidence="6" id="KW-0675">Receptor</keyword>
<sequence length="589" mass="67545">MKLASLVSYLLVAADVARSNFYREPYVDKAIEGILQSIGRRDVIVRIRRHDIQDGAQRLLDIVARNVAVTWPSQILVSREMRFNFQLRSLASSRTLLIYIFASNDDISDAELNATLNDIDLISHPKHMPELLLMIGSNRGALNCRRQLKYLWDRKVFDVIILEVYFHPRYSEPTFVAVHRFNGFNDDYSKITAYKSEIEWYPNKLRNMYGGIFKVMFEEVRPYGTLENGTVGGLAKLFMDALSNAVNGTVVHAKDLRETEMSYNAEGLVYEDWYGTQHEHTVSVGDDRVCALVPAMPAARVLVDFWQIILTILFGFLLSGVVWCVSLAMKVRKRVRDPLNTIGMFFGMPPLRGPRTLMEKVLFVAVTITVAEYTIMFQAELLEFVVEFTVSTRVSSFQDLYNTGLKVVVSPVVYDELTTTEGLSPDFIKRFLNSPEYELQNKGGWVDTSKAYFTSEITGKLAETRLKRRGRRLFKLSNLCILSHYRVHRLHVRSPYKSEIDKVLLSLTESGFVDKYVEDFWRNDKSERKSEKEMILSDYSVYVAFFVIIVGHVISSIVFLGEIIAGRLLKSKHLTLFCNCCKLKIPKHS</sequence>
<comment type="caution">
    <text evidence="10">The sequence shown here is derived from an EMBL/GenBank/DDBJ whole genome shotgun (WGS) entry which is preliminary data.</text>
</comment>
<dbReference type="InterPro" id="IPR052192">
    <property type="entry name" value="Insect_Ionotropic_Sensory_Rcpt"/>
</dbReference>
<protein>
    <submittedName>
        <fullName evidence="10">Uncharacterized protein</fullName>
    </submittedName>
</protein>
<dbReference type="PANTHER" id="PTHR42643:SF38">
    <property type="entry name" value="IONOTROPIC RECEPTOR 100A"/>
    <property type="match status" value="1"/>
</dbReference>
<evidence type="ECO:0000256" key="8">
    <source>
        <dbReference type="SAM" id="Phobius"/>
    </source>
</evidence>
<feature type="chain" id="PRO_5043688341" evidence="9">
    <location>
        <begin position="20"/>
        <end position="589"/>
    </location>
</feature>
<evidence type="ECO:0000256" key="9">
    <source>
        <dbReference type="SAM" id="SignalP"/>
    </source>
</evidence>
<dbReference type="EMBL" id="JADYXP020000012">
    <property type="protein sequence ID" value="KAL0112922.1"/>
    <property type="molecule type" value="Genomic_DNA"/>
</dbReference>
<dbReference type="Proteomes" id="UP001430953">
    <property type="component" value="Unassembled WGS sequence"/>
</dbReference>
<organism evidence="10 11">
    <name type="scientific">Cardiocondyla obscurior</name>
    <dbReference type="NCBI Taxonomy" id="286306"/>
    <lineage>
        <taxon>Eukaryota</taxon>
        <taxon>Metazoa</taxon>
        <taxon>Ecdysozoa</taxon>
        <taxon>Arthropoda</taxon>
        <taxon>Hexapoda</taxon>
        <taxon>Insecta</taxon>
        <taxon>Pterygota</taxon>
        <taxon>Neoptera</taxon>
        <taxon>Endopterygota</taxon>
        <taxon>Hymenoptera</taxon>
        <taxon>Apocrita</taxon>
        <taxon>Aculeata</taxon>
        <taxon>Formicoidea</taxon>
        <taxon>Formicidae</taxon>
        <taxon>Myrmicinae</taxon>
        <taxon>Cardiocondyla</taxon>
    </lineage>
</organism>
<evidence type="ECO:0000256" key="6">
    <source>
        <dbReference type="ARBA" id="ARBA00023170"/>
    </source>
</evidence>
<keyword evidence="3 8" id="KW-0812">Transmembrane</keyword>